<comment type="caution">
    <text evidence="3">The sequence shown here is derived from an EMBL/GenBank/DDBJ whole genome shotgun (WGS) entry which is preliminary data.</text>
</comment>
<proteinExistence type="predicted"/>
<dbReference type="InterPro" id="IPR001387">
    <property type="entry name" value="Cro/C1-type_HTH"/>
</dbReference>
<accession>A0ABS0VTJ0</accession>
<dbReference type="InterPro" id="IPR010982">
    <property type="entry name" value="Lambda_DNA-bd_dom_sf"/>
</dbReference>
<evidence type="ECO:0000259" key="2">
    <source>
        <dbReference type="PROSITE" id="PS50943"/>
    </source>
</evidence>
<evidence type="ECO:0000313" key="3">
    <source>
        <dbReference type="EMBL" id="MBI9000091.1"/>
    </source>
</evidence>
<dbReference type="Gene3D" id="1.10.260.40">
    <property type="entry name" value="lambda repressor-like DNA-binding domains"/>
    <property type="match status" value="1"/>
</dbReference>
<dbReference type="Proteomes" id="UP000625574">
    <property type="component" value="Unassembled WGS sequence"/>
</dbReference>
<dbReference type="SUPFAM" id="SSF47413">
    <property type="entry name" value="lambda repressor-like DNA-binding domains"/>
    <property type="match status" value="1"/>
</dbReference>
<dbReference type="CDD" id="cd00093">
    <property type="entry name" value="HTH_XRE"/>
    <property type="match status" value="1"/>
</dbReference>
<dbReference type="PANTHER" id="PTHR36924:SF1">
    <property type="entry name" value="ANTITOXIN HIGA-1"/>
    <property type="match status" value="1"/>
</dbReference>
<evidence type="ECO:0000256" key="1">
    <source>
        <dbReference type="ARBA" id="ARBA00023125"/>
    </source>
</evidence>
<name>A0ABS0VTJ0_9CORY</name>
<dbReference type="PANTHER" id="PTHR36924">
    <property type="entry name" value="ANTITOXIN HIGA-1"/>
    <property type="match status" value="1"/>
</dbReference>
<keyword evidence="4" id="KW-1185">Reference proteome</keyword>
<keyword evidence="1" id="KW-0238">DNA-binding</keyword>
<dbReference type="PROSITE" id="PS50943">
    <property type="entry name" value="HTH_CROC1"/>
    <property type="match status" value="1"/>
</dbReference>
<sequence length="106" mass="11785">MSNSSTITETDLISPIHPGEILMEDFIEGFGISQNKLAVEIGVPPRRINEIVHGKRGITADTAIRLARYFGTSEEFWMNLQANYELRMRRRALGGSIAGIKPLQVA</sequence>
<reference evidence="3 4" key="1">
    <citation type="submission" date="2020-12" db="EMBL/GenBank/DDBJ databases">
        <title>Genome public.</title>
        <authorList>
            <person name="Sun Q."/>
        </authorList>
    </citation>
    <scope>NUCLEOTIDE SEQUENCE [LARGE SCALE GENOMIC DNA]</scope>
    <source>
        <strain evidence="3 4">CCM 8864</strain>
    </source>
</reference>
<protein>
    <submittedName>
        <fullName evidence="3">HigA family addiction module antidote protein</fullName>
    </submittedName>
</protein>
<organism evidence="3 4">
    <name type="scientific">Corynebacterium marambiense</name>
    <dbReference type="NCBI Taxonomy" id="2765364"/>
    <lineage>
        <taxon>Bacteria</taxon>
        <taxon>Bacillati</taxon>
        <taxon>Actinomycetota</taxon>
        <taxon>Actinomycetes</taxon>
        <taxon>Mycobacteriales</taxon>
        <taxon>Corynebacteriaceae</taxon>
        <taxon>Corynebacterium</taxon>
    </lineage>
</organism>
<dbReference type="NCBIfam" id="TIGR02607">
    <property type="entry name" value="antidote_HigA"/>
    <property type="match status" value="1"/>
</dbReference>
<feature type="domain" description="HTH cro/C1-type" evidence="2">
    <location>
        <begin position="31"/>
        <end position="77"/>
    </location>
</feature>
<dbReference type="Pfam" id="PF01381">
    <property type="entry name" value="HTH_3"/>
    <property type="match status" value="1"/>
</dbReference>
<dbReference type="RefSeq" id="WP_198735552.1">
    <property type="nucleotide sequence ID" value="NZ_JAEIOT010000005.1"/>
</dbReference>
<gene>
    <name evidence="3" type="ORF">JDV76_03775</name>
</gene>
<evidence type="ECO:0000313" key="4">
    <source>
        <dbReference type="Proteomes" id="UP000625574"/>
    </source>
</evidence>
<dbReference type="SMART" id="SM00530">
    <property type="entry name" value="HTH_XRE"/>
    <property type="match status" value="1"/>
</dbReference>
<dbReference type="EMBL" id="JAEIOT010000005">
    <property type="protein sequence ID" value="MBI9000091.1"/>
    <property type="molecule type" value="Genomic_DNA"/>
</dbReference>
<dbReference type="InterPro" id="IPR013430">
    <property type="entry name" value="Toxin_antidote_HigA"/>
</dbReference>